<comment type="function">
    <text evidence="7">The normal physiological role of the enzyme is unknown, but it is not essential for the viability of yeast cells. Has aminopeptidase activity, shortening substrate peptides sequentially by 1 amino acid. Has bleomycin hydrolase activity, which can protect the cell from the toxic effects of bleomycin. Has homocysteine-thiolactonase activity, protecting the cell against homocysteine toxicity. Acts as a repressor in the GAL4 regulatory system, but this does not require either the peptidase or nucleic acid-binding activities.</text>
</comment>
<evidence type="ECO:0000256" key="6">
    <source>
        <dbReference type="ARBA" id="ARBA00022807"/>
    </source>
</evidence>
<dbReference type="RefSeq" id="XP_052943122.1">
    <property type="nucleotide sequence ID" value="XM_053085938.1"/>
</dbReference>
<evidence type="ECO:0000256" key="10">
    <source>
        <dbReference type="PIRSR" id="PIRSR005700-1"/>
    </source>
</evidence>
<dbReference type="SUPFAM" id="SSF54001">
    <property type="entry name" value="Cysteine proteinases"/>
    <property type="match status" value="1"/>
</dbReference>
<dbReference type="Pfam" id="PF03051">
    <property type="entry name" value="Peptidase_C1_2"/>
    <property type="match status" value="1"/>
</dbReference>
<protein>
    <recommendedName>
        <fullName evidence="3 9">Cysteine proteinase 1, mitochondrial</fullName>
        <ecNumber evidence="2 9">3.4.22.40</ecNumber>
    </recommendedName>
</protein>
<gene>
    <name evidence="11" type="ORF">MKK02DRAFT_18390</name>
</gene>
<feature type="active site" evidence="10">
    <location>
        <position position="384"/>
    </location>
</feature>
<accession>A0AA38LRN7</accession>
<evidence type="ECO:0000256" key="2">
    <source>
        <dbReference type="ARBA" id="ARBA00012465"/>
    </source>
</evidence>
<comment type="subcellular location">
    <subcellularLocation>
        <location evidence="9">Mitochondrion</location>
    </subcellularLocation>
    <subcellularLocation>
        <location evidence="9">Cytoplasm</location>
    </subcellularLocation>
</comment>
<reference evidence="11" key="1">
    <citation type="journal article" date="2022" name="G3 (Bethesda)">
        <title>High quality genome of the basidiomycete yeast Dioszegia hungarica PDD-24b-2 isolated from cloud water.</title>
        <authorList>
            <person name="Jarrige D."/>
            <person name="Haridas S."/>
            <person name="Bleykasten-Grosshans C."/>
            <person name="Joly M."/>
            <person name="Nadalig T."/>
            <person name="Sancelme M."/>
            <person name="Vuilleumier S."/>
            <person name="Grigoriev I.V."/>
            <person name="Amato P."/>
            <person name="Bringel F."/>
        </authorList>
    </citation>
    <scope>NUCLEOTIDE SEQUENCE</scope>
    <source>
        <strain evidence="11">PDD-24b-2</strain>
    </source>
</reference>
<evidence type="ECO:0000256" key="4">
    <source>
        <dbReference type="ARBA" id="ARBA00022670"/>
    </source>
</evidence>
<feature type="active site" evidence="10">
    <location>
        <position position="362"/>
    </location>
</feature>
<keyword evidence="6 9" id="KW-0788">Thiol protease</keyword>
<keyword evidence="5 9" id="KW-0378">Hydrolase</keyword>
<dbReference type="GO" id="GO:0005739">
    <property type="term" value="C:mitochondrion"/>
    <property type="evidence" value="ECO:0007669"/>
    <property type="project" value="UniProtKB-SubCell"/>
</dbReference>
<keyword evidence="9" id="KW-0963">Cytoplasm</keyword>
<evidence type="ECO:0000256" key="8">
    <source>
        <dbReference type="ARBA" id="ARBA00026080"/>
    </source>
</evidence>
<evidence type="ECO:0000256" key="9">
    <source>
        <dbReference type="PIRNR" id="PIRNR005700"/>
    </source>
</evidence>
<comment type="catalytic activity">
    <reaction evidence="1 9">
        <text>Inactivates bleomycin B2 (a cytotoxic glycometallopeptide) by hydrolysis of a carboxyamide bond of beta-aminoalanine, but also shows general aminopeptidase activity. The specificity varies somewhat with source, but amino acid arylamides of Met, Leu and Ala are preferred.</text>
        <dbReference type="EC" id="3.4.22.40"/>
    </reaction>
</comment>
<dbReference type="PANTHER" id="PTHR10363">
    <property type="entry name" value="BLEOMYCIN HYDROLASE"/>
    <property type="match status" value="1"/>
</dbReference>
<dbReference type="CDD" id="cd00585">
    <property type="entry name" value="Peptidase_C1B"/>
    <property type="match status" value="1"/>
</dbReference>
<dbReference type="PIRSF" id="PIRSF005700">
    <property type="entry name" value="PepC"/>
    <property type="match status" value="1"/>
</dbReference>
<keyword evidence="9" id="KW-0496">Mitochondrion</keyword>
<dbReference type="GO" id="GO:0004197">
    <property type="term" value="F:cysteine-type endopeptidase activity"/>
    <property type="evidence" value="ECO:0007669"/>
    <property type="project" value="UniProtKB-EC"/>
</dbReference>
<dbReference type="GeneID" id="77725139"/>
<dbReference type="GO" id="GO:0009636">
    <property type="term" value="P:response to toxic substance"/>
    <property type="evidence" value="ECO:0007669"/>
    <property type="project" value="TreeGrafter"/>
</dbReference>
<evidence type="ECO:0000313" key="12">
    <source>
        <dbReference type="Proteomes" id="UP001164286"/>
    </source>
</evidence>
<keyword evidence="4 9" id="KW-0645">Protease</keyword>
<feature type="active site" evidence="10">
    <location>
        <position position="73"/>
    </location>
</feature>
<dbReference type="AlphaFoldDB" id="A0AA38LRN7"/>
<comment type="subunit">
    <text evidence="8">Homohexamer. Binds to nucleic acids. Binds single-stranded DNA and RNA with higher affinity than double-stranded DNA.</text>
</comment>
<dbReference type="PANTHER" id="PTHR10363:SF2">
    <property type="entry name" value="BLEOMYCIN HYDROLASE"/>
    <property type="match status" value="1"/>
</dbReference>
<dbReference type="GO" id="GO:0043418">
    <property type="term" value="P:homocysteine catabolic process"/>
    <property type="evidence" value="ECO:0007669"/>
    <property type="project" value="TreeGrafter"/>
</dbReference>
<comment type="similarity">
    <text evidence="9">Belongs to the peptidase C1 family.</text>
</comment>
<keyword evidence="12" id="KW-1185">Reference proteome</keyword>
<evidence type="ECO:0000256" key="1">
    <source>
        <dbReference type="ARBA" id="ARBA00000423"/>
    </source>
</evidence>
<dbReference type="EMBL" id="JAKWFO010000011">
    <property type="protein sequence ID" value="KAI9633345.1"/>
    <property type="molecule type" value="Genomic_DNA"/>
</dbReference>
<dbReference type="InterPro" id="IPR004134">
    <property type="entry name" value="Peptidase_C1B"/>
</dbReference>
<name>A0AA38LRN7_9TREE</name>
<evidence type="ECO:0000256" key="3">
    <source>
        <dbReference type="ARBA" id="ARBA00016900"/>
    </source>
</evidence>
<dbReference type="GO" id="GO:0006508">
    <property type="term" value="P:proteolysis"/>
    <property type="evidence" value="ECO:0007669"/>
    <property type="project" value="UniProtKB-KW"/>
</dbReference>
<organism evidence="11 12">
    <name type="scientific">Dioszegia hungarica</name>
    <dbReference type="NCBI Taxonomy" id="4972"/>
    <lineage>
        <taxon>Eukaryota</taxon>
        <taxon>Fungi</taxon>
        <taxon>Dikarya</taxon>
        <taxon>Basidiomycota</taxon>
        <taxon>Agaricomycotina</taxon>
        <taxon>Tremellomycetes</taxon>
        <taxon>Tremellales</taxon>
        <taxon>Bulleribasidiaceae</taxon>
        <taxon>Dioszegia</taxon>
    </lineage>
</organism>
<proteinExistence type="inferred from homology"/>
<sequence length="443" mass="50306">MICPGGDDRVLISQSPTLPLARLVLSKSDPLQQLSVRNAVVHDAKIFNLQLKGTGPKGEYPGPRVNQAASGRCWLFATTNVLRYDIINQLNLGEFQLSQSYLFFYDKLEKANYYLENILETKEEPTDSRIVSYLNQAPVNDGGQWDMAVNIIEKYGILPHTLYAESYSSSASARLNQILTAKLREYAVRLRANPDRRLKGQFMAEVYNTLAITLGTPPRPDERVKWEYYDRDDKYKSWEGTPLEFYKQYGKRKGMDPGESFSLINDPRNKYEKLYTVDRLGNVWGGRPIRYVNAPITALEDAVIAGIRANTPLFFGCDVGKSSNTPLGIMDTGLYDLKAAYGFSYNMSKADRLRMGETQMTHAMVITAVHLDDKGRPLKYKVENSWSDTAGEKGWFMMTADWFKENVFQVVTPRSLAEKKWVEVLDKGEMIRLDAWDPMGSLA</sequence>
<dbReference type="PROSITE" id="PS00139">
    <property type="entry name" value="THIOL_PROTEASE_CYS"/>
    <property type="match status" value="1"/>
</dbReference>
<dbReference type="Gene3D" id="3.90.70.10">
    <property type="entry name" value="Cysteine proteinases"/>
    <property type="match status" value="1"/>
</dbReference>
<evidence type="ECO:0000313" key="11">
    <source>
        <dbReference type="EMBL" id="KAI9633345.1"/>
    </source>
</evidence>
<dbReference type="InterPro" id="IPR000169">
    <property type="entry name" value="Pept_cys_AS"/>
</dbReference>
<dbReference type="InterPro" id="IPR038765">
    <property type="entry name" value="Papain-like_cys_pep_sf"/>
</dbReference>
<dbReference type="Proteomes" id="UP001164286">
    <property type="component" value="Unassembled WGS sequence"/>
</dbReference>
<comment type="function">
    <text evidence="9">Has aminopeptidase activity, shortening substrate peptides sequentially by 1 amino acid. Has bleomycin hydrolase activity, which can protect the cell from the toxic effects of bleomycin. Has homocysteine-thiolactonase activity, protecting the cell against homocysteine toxicity.</text>
</comment>
<evidence type="ECO:0000256" key="5">
    <source>
        <dbReference type="ARBA" id="ARBA00022801"/>
    </source>
</evidence>
<comment type="caution">
    <text evidence="11">The sequence shown here is derived from an EMBL/GenBank/DDBJ whole genome shotgun (WGS) entry which is preliminary data.</text>
</comment>
<evidence type="ECO:0000256" key="7">
    <source>
        <dbReference type="ARBA" id="ARBA00025347"/>
    </source>
</evidence>
<dbReference type="GO" id="GO:0070005">
    <property type="term" value="F:cysteine-type aminopeptidase activity"/>
    <property type="evidence" value="ECO:0007669"/>
    <property type="project" value="InterPro"/>
</dbReference>
<dbReference type="EC" id="3.4.22.40" evidence="2 9"/>